<reference evidence="1 2" key="2">
    <citation type="journal article" date="2022" name="Mol. Ecol. Resour.">
        <title>The genomes of chicory, endive, great burdock and yacon provide insights into Asteraceae paleo-polyploidization history and plant inulin production.</title>
        <authorList>
            <person name="Fan W."/>
            <person name="Wang S."/>
            <person name="Wang H."/>
            <person name="Wang A."/>
            <person name="Jiang F."/>
            <person name="Liu H."/>
            <person name="Zhao H."/>
            <person name="Xu D."/>
            <person name="Zhang Y."/>
        </authorList>
    </citation>
    <scope>NUCLEOTIDE SEQUENCE [LARGE SCALE GENOMIC DNA]</scope>
    <source>
        <strain evidence="2">cv. Punajuju</strain>
        <tissue evidence="1">Leaves</tissue>
    </source>
</reference>
<organism evidence="1 2">
    <name type="scientific">Cichorium intybus</name>
    <name type="common">Chicory</name>
    <dbReference type="NCBI Taxonomy" id="13427"/>
    <lineage>
        <taxon>Eukaryota</taxon>
        <taxon>Viridiplantae</taxon>
        <taxon>Streptophyta</taxon>
        <taxon>Embryophyta</taxon>
        <taxon>Tracheophyta</taxon>
        <taxon>Spermatophyta</taxon>
        <taxon>Magnoliopsida</taxon>
        <taxon>eudicotyledons</taxon>
        <taxon>Gunneridae</taxon>
        <taxon>Pentapetalae</taxon>
        <taxon>asterids</taxon>
        <taxon>campanulids</taxon>
        <taxon>Asterales</taxon>
        <taxon>Asteraceae</taxon>
        <taxon>Cichorioideae</taxon>
        <taxon>Cichorieae</taxon>
        <taxon>Cichoriinae</taxon>
        <taxon>Cichorium</taxon>
    </lineage>
</organism>
<proteinExistence type="predicted"/>
<reference evidence="2" key="1">
    <citation type="journal article" date="2022" name="Mol. Ecol. Resour.">
        <title>The genomes of chicory, endive, great burdock and yacon provide insights into Asteraceae palaeo-polyploidization history and plant inulin production.</title>
        <authorList>
            <person name="Fan W."/>
            <person name="Wang S."/>
            <person name="Wang H."/>
            <person name="Wang A."/>
            <person name="Jiang F."/>
            <person name="Liu H."/>
            <person name="Zhao H."/>
            <person name="Xu D."/>
            <person name="Zhang Y."/>
        </authorList>
    </citation>
    <scope>NUCLEOTIDE SEQUENCE [LARGE SCALE GENOMIC DNA]</scope>
    <source>
        <strain evidence="2">cv. Punajuju</strain>
    </source>
</reference>
<evidence type="ECO:0000313" key="1">
    <source>
        <dbReference type="EMBL" id="KAI3689339.1"/>
    </source>
</evidence>
<accession>A0ACB8YUC1</accession>
<keyword evidence="2" id="KW-1185">Reference proteome</keyword>
<gene>
    <name evidence="1" type="ORF">L2E82_47293</name>
</gene>
<dbReference type="Proteomes" id="UP001055811">
    <property type="component" value="Linkage Group LG09"/>
</dbReference>
<comment type="caution">
    <text evidence="1">The sequence shown here is derived from an EMBL/GenBank/DDBJ whole genome shotgun (WGS) entry which is preliminary data.</text>
</comment>
<evidence type="ECO:0000313" key="2">
    <source>
        <dbReference type="Proteomes" id="UP001055811"/>
    </source>
</evidence>
<protein>
    <submittedName>
        <fullName evidence="1">Uncharacterized protein</fullName>
    </submittedName>
</protein>
<dbReference type="EMBL" id="CM042017">
    <property type="protein sequence ID" value="KAI3689339.1"/>
    <property type="molecule type" value="Genomic_DNA"/>
</dbReference>
<name>A0ACB8YUC1_CICIN</name>
<sequence>MEEETVESVYDIGYGYRNPCRYLQEVLIGVLRCLGLERSGGGGGDSTSSEEGGGGGGEGGIGGGDGGDGGGEMDDPLTTPPSSDPLPIDEPAPATVLARRTPPKGPISSGGGGQTN</sequence>